<feature type="active site" description="Proton donor" evidence="12">
    <location>
        <position position="58"/>
    </location>
</feature>
<dbReference type="SUPFAM" id="SSF53927">
    <property type="entry name" value="Cytidine deaminase-like"/>
    <property type="match status" value="1"/>
</dbReference>
<evidence type="ECO:0000256" key="14">
    <source>
        <dbReference type="PIRSR" id="PIRSR606262-3"/>
    </source>
</evidence>
<comment type="caution">
    <text evidence="17">The sequence shown here is derived from an EMBL/GenBank/DDBJ whole genome shotgun (WGS) entry which is preliminary data.</text>
</comment>
<dbReference type="Pfam" id="PF00383">
    <property type="entry name" value="dCMP_cyt_deam_1"/>
    <property type="match status" value="1"/>
</dbReference>
<feature type="domain" description="CMP/dCMP-type deaminase" evidence="16">
    <location>
        <begin position="4"/>
        <end position="130"/>
    </location>
</feature>
<evidence type="ECO:0000256" key="9">
    <source>
        <dbReference type="ARBA" id="ARBA00032005"/>
    </source>
</evidence>
<evidence type="ECO:0000259" key="16">
    <source>
        <dbReference type="PROSITE" id="PS51747"/>
    </source>
</evidence>
<dbReference type="InterPro" id="IPR016193">
    <property type="entry name" value="Cytidine_deaminase-like"/>
</dbReference>
<dbReference type="GO" id="GO:0055086">
    <property type="term" value="P:nucleobase-containing small molecule metabolic process"/>
    <property type="evidence" value="ECO:0007669"/>
    <property type="project" value="UniProtKB-ARBA"/>
</dbReference>
<comment type="function">
    <text evidence="2 15">This enzyme scavenges exogenous and endogenous cytidine and 2'-deoxycytidine for UMP synthesis.</text>
</comment>
<dbReference type="GO" id="GO:0042802">
    <property type="term" value="F:identical protein binding"/>
    <property type="evidence" value="ECO:0007669"/>
    <property type="project" value="UniProtKB-ARBA"/>
</dbReference>
<evidence type="ECO:0000256" key="2">
    <source>
        <dbReference type="ARBA" id="ARBA00003949"/>
    </source>
</evidence>
<comment type="catalytic activity">
    <reaction evidence="10 15">
        <text>2'-deoxycytidine + H2O + H(+) = 2'-deoxyuridine + NH4(+)</text>
        <dbReference type="Rhea" id="RHEA:13433"/>
        <dbReference type="ChEBI" id="CHEBI:15377"/>
        <dbReference type="ChEBI" id="CHEBI:15378"/>
        <dbReference type="ChEBI" id="CHEBI:15698"/>
        <dbReference type="ChEBI" id="CHEBI:16450"/>
        <dbReference type="ChEBI" id="CHEBI:28938"/>
        <dbReference type="EC" id="3.5.4.5"/>
    </reaction>
</comment>
<dbReference type="PROSITE" id="PS00903">
    <property type="entry name" value="CYT_DCMP_DEAMINASES_1"/>
    <property type="match status" value="1"/>
</dbReference>
<dbReference type="InterPro" id="IPR050202">
    <property type="entry name" value="Cyt/Deoxycyt_deaminase"/>
</dbReference>
<comment type="cofactor">
    <cofactor evidence="1 14 15">
        <name>Zn(2+)</name>
        <dbReference type="ChEBI" id="CHEBI:29105"/>
    </cofactor>
</comment>
<dbReference type="GO" id="GO:0072527">
    <property type="term" value="P:pyrimidine-containing compound metabolic process"/>
    <property type="evidence" value="ECO:0007669"/>
    <property type="project" value="UniProtKB-ARBA"/>
</dbReference>
<proteinExistence type="inferred from homology"/>
<evidence type="ECO:0000256" key="7">
    <source>
        <dbReference type="ARBA" id="ARBA00022801"/>
    </source>
</evidence>
<dbReference type="NCBIfam" id="TIGR01354">
    <property type="entry name" value="cyt_deam_tetra"/>
    <property type="match status" value="1"/>
</dbReference>
<evidence type="ECO:0000313" key="18">
    <source>
        <dbReference type="Proteomes" id="UP000236173"/>
    </source>
</evidence>
<feature type="binding site" evidence="13">
    <location>
        <begin position="45"/>
        <end position="51"/>
    </location>
    <ligand>
        <name>substrate</name>
    </ligand>
</feature>
<evidence type="ECO:0000313" key="17">
    <source>
        <dbReference type="EMBL" id="GBC99235.1"/>
    </source>
</evidence>
<dbReference type="GO" id="GO:0008270">
    <property type="term" value="F:zinc ion binding"/>
    <property type="evidence" value="ECO:0007669"/>
    <property type="project" value="UniProtKB-UniRule"/>
</dbReference>
<evidence type="ECO:0000256" key="13">
    <source>
        <dbReference type="PIRSR" id="PIRSR606262-2"/>
    </source>
</evidence>
<evidence type="ECO:0000256" key="10">
    <source>
        <dbReference type="ARBA" id="ARBA00049252"/>
    </source>
</evidence>
<dbReference type="Gene3D" id="3.40.140.10">
    <property type="entry name" value="Cytidine Deaminase, domain 2"/>
    <property type="match status" value="1"/>
</dbReference>
<accession>A0A2H5XDI3</accession>
<keyword evidence="6 14" id="KW-0479">Metal-binding</keyword>
<keyword evidence="7 15" id="KW-0378">Hydrolase</keyword>
<evidence type="ECO:0000256" key="5">
    <source>
        <dbReference type="ARBA" id="ARBA00018266"/>
    </source>
</evidence>
<evidence type="ECO:0000256" key="11">
    <source>
        <dbReference type="ARBA" id="ARBA00049558"/>
    </source>
</evidence>
<evidence type="ECO:0000256" key="15">
    <source>
        <dbReference type="RuleBase" id="RU364006"/>
    </source>
</evidence>
<dbReference type="PANTHER" id="PTHR11644:SF2">
    <property type="entry name" value="CYTIDINE DEAMINASE"/>
    <property type="match status" value="1"/>
</dbReference>
<dbReference type="InterPro" id="IPR006262">
    <property type="entry name" value="Cyt_deam_tetra"/>
</dbReference>
<protein>
    <recommendedName>
        <fullName evidence="5 15">Cytidine deaminase</fullName>
        <ecNumber evidence="4 15">3.5.4.5</ecNumber>
    </recommendedName>
    <alternativeName>
        <fullName evidence="9 15">Cytidine aminohydrolase</fullName>
    </alternativeName>
</protein>
<evidence type="ECO:0000256" key="3">
    <source>
        <dbReference type="ARBA" id="ARBA00006576"/>
    </source>
</evidence>
<dbReference type="AlphaFoldDB" id="A0A2H5XDI3"/>
<comment type="similarity">
    <text evidence="3 15">Belongs to the cytidine and deoxycytidylate deaminase family.</text>
</comment>
<keyword evidence="8 14" id="KW-0862">Zinc</keyword>
<organism evidence="17 18">
    <name type="scientific">Candidatus Fervidibacter japonicus</name>
    <dbReference type="NCBI Taxonomy" id="2035412"/>
    <lineage>
        <taxon>Bacteria</taxon>
        <taxon>Candidatus Fervidibacterota</taxon>
        <taxon>Candidatus Fervidibacter</taxon>
    </lineage>
</organism>
<gene>
    <name evidence="17" type="primary">cdd</name>
    <name evidence="17" type="ORF">HRbin17_01757</name>
</gene>
<comment type="catalytic activity">
    <reaction evidence="11 15">
        <text>cytidine + H2O + H(+) = uridine + NH4(+)</text>
        <dbReference type="Rhea" id="RHEA:16069"/>
        <dbReference type="ChEBI" id="CHEBI:15377"/>
        <dbReference type="ChEBI" id="CHEBI:15378"/>
        <dbReference type="ChEBI" id="CHEBI:16704"/>
        <dbReference type="ChEBI" id="CHEBI:17562"/>
        <dbReference type="ChEBI" id="CHEBI:28938"/>
        <dbReference type="EC" id="3.5.4.5"/>
    </reaction>
</comment>
<evidence type="ECO:0000256" key="6">
    <source>
        <dbReference type="ARBA" id="ARBA00022723"/>
    </source>
</evidence>
<dbReference type="CDD" id="cd01283">
    <property type="entry name" value="cytidine_deaminase"/>
    <property type="match status" value="1"/>
</dbReference>
<dbReference type="InterPro" id="IPR016192">
    <property type="entry name" value="APOBEC/CMP_deaminase_Zn-bd"/>
</dbReference>
<sequence>MDEALWERLIEAAQTARRHAHAPYSGWQFGAALLGKSGRIHVGCNVENASYGLTVCAERVAVFAAVVAGERAFAAMVVAGKSAETSFPCGACRQVLAEFCDDLPLLLIGEDGSRLTTSLAVLLPHAFRLRQ</sequence>
<dbReference type="GO" id="GO:0004126">
    <property type="term" value="F:cytidine deaminase activity"/>
    <property type="evidence" value="ECO:0007669"/>
    <property type="project" value="UniProtKB-UniRule"/>
</dbReference>
<evidence type="ECO:0000256" key="12">
    <source>
        <dbReference type="PIRSR" id="PIRSR606262-1"/>
    </source>
</evidence>
<dbReference type="GO" id="GO:0005829">
    <property type="term" value="C:cytosol"/>
    <property type="evidence" value="ECO:0007669"/>
    <property type="project" value="TreeGrafter"/>
</dbReference>
<dbReference type="InterPro" id="IPR002125">
    <property type="entry name" value="CMP_dCMP_dom"/>
</dbReference>
<dbReference type="NCBIfam" id="NF004064">
    <property type="entry name" value="PRK05578.1"/>
    <property type="match status" value="1"/>
</dbReference>
<dbReference type="PANTHER" id="PTHR11644">
    <property type="entry name" value="CYTIDINE DEAMINASE"/>
    <property type="match status" value="1"/>
</dbReference>
<evidence type="ECO:0000256" key="1">
    <source>
        <dbReference type="ARBA" id="ARBA00001947"/>
    </source>
</evidence>
<dbReference type="Proteomes" id="UP000236173">
    <property type="component" value="Unassembled WGS sequence"/>
</dbReference>
<dbReference type="PROSITE" id="PS51747">
    <property type="entry name" value="CYT_DCMP_DEAMINASES_2"/>
    <property type="match status" value="1"/>
</dbReference>
<feature type="binding site" evidence="14">
    <location>
        <position position="89"/>
    </location>
    <ligand>
        <name>Zn(2+)</name>
        <dbReference type="ChEBI" id="CHEBI:29105"/>
        <note>catalytic</note>
    </ligand>
</feature>
<feature type="binding site" evidence="14">
    <location>
        <position position="56"/>
    </location>
    <ligand>
        <name>Zn(2+)</name>
        <dbReference type="ChEBI" id="CHEBI:29105"/>
        <note>catalytic</note>
    </ligand>
</feature>
<dbReference type="FunFam" id="3.40.140.10:FF:000008">
    <property type="entry name" value="Cytidine deaminase"/>
    <property type="match status" value="1"/>
</dbReference>
<feature type="binding site" evidence="14">
    <location>
        <position position="92"/>
    </location>
    <ligand>
        <name>Zn(2+)</name>
        <dbReference type="ChEBI" id="CHEBI:29105"/>
        <note>catalytic</note>
    </ligand>
</feature>
<evidence type="ECO:0000256" key="4">
    <source>
        <dbReference type="ARBA" id="ARBA00012783"/>
    </source>
</evidence>
<reference evidence="18" key="1">
    <citation type="submission" date="2017-09" db="EMBL/GenBank/DDBJ databases">
        <title>Metaegenomics of thermophilic ammonia-oxidizing enrichment culture.</title>
        <authorList>
            <person name="Kato S."/>
            <person name="Suzuki K."/>
        </authorList>
    </citation>
    <scope>NUCLEOTIDE SEQUENCE [LARGE SCALE GENOMIC DNA]</scope>
</reference>
<dbReference type="EC" id="3.5.4.5" evidence="4 15"/>
<evidence type="ECO:0000256" key="8">
    <source>
        <dbReference type="ARBA" id="ARBA00022833"/>
    </source>
</evidence>
<dbReference type="EMBL" id="BEHT01000023">
    <property type="protein sequence ID" value="GBC99235.1"/>
    <property type="molecule type" value="Genomic_DNA"/>
</dbReference>
<name>A0A2H5XDI3_9BACT</name>